<evidence type="ECO:0000256" key="6">
    <source>
        <dbReference type="ARBA" id="ARBA00022737"/>
    </source>
</evidence>
<dbReference type="NCBIfam" id="TIGR01135">
    <property type="entry name" value="glmS"/>
    <property type="match status" value="1"/>
</dbReference>
<dbReference type="GO" id="GO:0006047">
    <property type="term" value="P:UDP-N-acetylglucosamine metabolic process"/>
    <property type="evidence" value="ECO:0007669"/>
    <property type="project" value="TreeGrafter"/>
</dbReference>
<dbReference type="InterPro" id="IPR001347">
    <property type="entry name" value="SIS_dom"/>
</dbReference>
<protein>
    <recommendedName>
        <fullName evidence="3">Glutamine--fructose-6-phosphate aminotransferase [isomerizing]</fullName>
        <ecNumber evidence="2">2.6.1.16</ecNumber>
    </recommendedName>
</protein>
<feature type="domain" description="SIS" evidence="9">
    <location>
        <begin position="297"/>
        <end position="436"/>
    </location>
</feature>
<evidence type="ECO:0000313" key="10">
    <source>
        <dbReference type="EMBL" id="OGY21698.1"/>
    </source>
</evidence>
<dbReference type="CDD" id="cd05008">
    <property type="entry name" value="SIS_GlmS_GlmD_1"/>
    <property type="match status" value="1"/>
</dbReference>
<dbReference type="InterPro" id="IPR029055">
    <property type="entry name" value="Ntn_hydrolases_N"/>
</dbReference>
<sequence>MCGIFGYIGAKNNAAKLVLEGLKALEYRGYDSWGVAVVREQRTPPYAKASADGANSKQLGKIVIEKRVGKIGDSFLNSKFSIINSNAAIGHTRWATHGGVTQANAHPHTDCNNTLALVHNGIVENWQPLKTQLMSLGHKFRSETDTEAIAHLVEEEMKKRGFVGSVRDAFKKLAGLNAVAVLSLDGQIAVAKNGSPICLGIGKKEYFIASDAVAILPHTKKVVFLEDGQGALINKGGVKVFDLNTGRPIVKRPTHLKWSVEAVELGRYPHYMLKEIYEQPKVILNIAENYKDQIGGLASLIKESYGTYMVGCGTAAYAALVGSYLFSRIAARHVNFSVGSEFGYLTHFLTPKSLVIALSQSGETIDIIDSVRAAKEKSAKIACLVNNLGSTLYRMSDYKILLGAGPEKCVCATKSYVAKLTILLLLAYAMNDGLVGGTQLVRKASQAAEEILKKKYVEDIKKLAQKISKHDHIYVIGRGLNYPTALEAALKIKEVSYIHAEGFAAGELKHGVIALIEKGTPVLVFAPNDETYEAIISGATEIKSRGGFIIGVSPKSDPVFDVRLPVADVGDASPIVNVVVAQLLAYFLALERKADPDKPRNLAKSVTVR</sequence>
<keyword evidence="7" id="KW-0315">Glutamine amidotransferase</keyword>
<reference evidence="10 11" key="1">
    <citation type="journal article" date="2016" name="Nat. Commun.">
        <title>Thousands of microbial genomes shed light on interconnected biogeochemical processes in an aquifer system.</title>
        <authorList>
            <person name="Anantharaman K."/>
            <person name="Brown C.T."/>
            <person name="Hug L.A."/>
            <person name="Sharon I."/>
            <person name="Castelle C.J."/>
            <person name="Probst A.J."/>
            <person name="Thomas B.C."/>
            <person name="Singh A."/>
            <person name="Wilkins M.J."/>
            <person name="Karaoz U."/>
            <person name="Brodie E.L."/>
            <person name="Williams K.H."/>
            <person name="Hubbard S.S."/>
            <person name="Banfield J.F."/>
        </authorList>
    </citation>
    <scope>NUCLEOTIDE SEQUENCE [LARGE SCALE GENOMIC DNA]</scope>
</reference>
<evidence type="ECO:0000256" key="3">
    <source>
        <dbReference type="ARBA" id="ARBA00016090"/>
    </source>
</evidence>
<dbReference type="STRING" id="1802591.A2113_04040"/>
<keyword evidence="4 10" id="KW-0032">Aminotransferase</keyword>
<evidence type="ECO:0000256" key="4">
    <source>
        <dbReference type="ARBA" id="ARBA00022576"/>
    </source>
</evidence>
<dbReference type="InterPro" id="IPR035490">
    <property type="entry name" value="GlmS/FrlB_SIS"/>
</dbReference>
<proteinExistence type="predicted"/>
<gene>
    <name evidence="10" type="ORF">A2113_04040</name>
</gene>
<dbReference type="SUPFAM" id="SSF56235">
    <property type="entry name" value="N-terminal nucleophile aminohydrolases (Ntn hydrolases)"/>
    <property type="match status" value="1"/>
</dbReference>
<dbReference type="EMBL" id="MHCN01000011">
    <property type="protein sequence ID" value="OGY21698.1"/>
    <property type="molecule type" value="Genomic_DNA"/>
</dbReference>
<evidence type="ECO:0000259" key="8">
    <source>
        <dbReference type="PROSITE" id="PS51278"/>
    </source>
</evidence>
<dbReference type="CDD" id="cd00714">
    <property type="entry name" value="GFAT"/>
    <property type="match status" value="1"/>
</dbReference>
<dbReference type="GO" id="GO:0006487">
    <property type="term" value="P:protein N-linked glycosylation"/>
    <property type="evidence" value="ECO:0007669"/>
    <property type="project" value="TreeGrafter"/>
</dbReference>
<organism evidence="10 11">
    <name type="scientific">Candidatus Woykebacteria bacterium GWA1_44_8</name>
    <dbReference type="NCBI Taxonomy" id="1802591"/>
    <lineage>
        <taxon>Bacteria</taxon>
        <taxon>Candidatus Woykeibacteriota</taxon>
    </lineage>
</organism>
<dbReference type="PANTHER" id="PTHR10937">
    <property type="entry name" value="GLUCOSAMINE--FRUCTOSE-6-PHOSPHATE AMINOTRANSFERASE, ISOMERIZING"/>
    <property type="match status" value="1"/>
</dbReference>
<dbReference type="Pfam" id="PF13522">
    <property type="entry name" value="GATase_6"/>
    <property type="match status" value="1"/>
</dbReference>
<dbReference type="PROSITE" id="PS51278">
    <property type="entry name" value="GATASE_TYPE_2"/>
    <property type="match status" value="1"/>
</dbReference>
<dbReference type="InterPro" id="IPR017932">
    <property type="entry name" value="GATase_2_dom"/>
</dbReference>
<accession>A0A1G1W1Y7</accession>
<dbReference type="GO" id="GO:0006002">
    <property type="term" value="P:fructose 6-phosphate metabolic process"/>
    <property type="evidence" value="ECO:0007669"/>
    <property type="project" value="TreeGrafter"/>
</dbReference>
<dbReference type="AlphaFoldDB" id="A0A1G1W1Y7"/>
<dbReference type="Gene3D" id="3.40.50.10490">
    <property type="entry name" value="Glucose-6-phosphate isomerase like protein, domain 1"/>
    <property type="match status" value="2"/>
</dbReference>
<dbReference type="Pfam" id="PF01380">
    <property type="entry name" value="SIS"/>
    <property type="match status" value="2"/>
</dbReference>
<dbReference type="PANTHER" id="PTHR10937:SF0">
    <property type="entry name" value="GLUTAMINE--FRUCTOSE-6-PHOSPHATE TRANSAMINASE (ISOMERIZING)"/>
    <property type="match status" value="1"/>
</dbReference>
<evidence type="ECO:0000256" key="7">
    <source>
        <dbReference type="ARBA" id="ARBA00022962"/>
    </source>
</evidence>
<dbReference type="SUPFAM" id="SSF53697">
    <property type="entry name" value="SIS domain"/>
    <property type="match status" value="1"/>
</dbReference>
<dbReference type="GO" id="GO:0097367">
    <property type="term" value="F:carbohydrate derivative binding"/>
    <property type="evidence" value="ECO:0007669"/>
    <property type="project" value="InterPro"/>
</dbReference>
<evidence type="ECO:0000256" key="5">
    <source>
        <dbReference type="ARBA" id="ARBA00022679"/>
    </source>
</evidence>
<dbReference type="GO" id="GO:0004360">
    <property type="term" value="F:glutamine-fructose-6-phosphate transaminase (isomerizing) activity"/>
    <property type="evidence" value="ECO:0007669"/>
    <property type="project" value="UniProtKB-EC"/>
</dbReference>
<keyword evidence="6" id="KW-0677">Repeat</keyword>
<dbReference type="Proteomes" id="UP000176299">
    <property type="component" value="Unassembled WGS sequence"/>
</dbReference>
<dbReference type="PROSITE" id="PS51464">
    <property type="entry name" value="SIS"/>
    <property type="match status" value="2"/>
</dbReference>
<keyword evidence="5 10" id="KW-0808">Transferase</keyword>
<dbReference type="InterPro" id="IPR035466">
    <property type="entry name" value="GlmS/AgaS_SIS"/>
</dbReference>
<evidence type="ECO:0000313" key="11">
    <source>
        <dbReference type="Proteomes" id="UP000176299"/>
    </source>
</evidence>
<comment type="caution">
    <text evidence="10">The sequence shown here is derived from an EMBL/GenBank/DDBJ whole genome shotgun (WGS) entry which is preliminary data.</text>
</comment>
<evidence type="ECO:0000256" key="1">
    <source>
        <dbReference type="ARBA" id="ARBA00001031"/>
    </source>
</evidence>
<feature type="domain" description="Glutamine amidotransferase type-2" evidence="8">
    <location>
        <begin position="2"/>
        <end position="236"/>
    </location>
</feature>
<dbReference type="CDD" id="cd05009">
    <property type="entry name" value="SIS_GlmS_GlmD_2"/>
    <property type="match status" value="1"/>
</dbReference>
<dbReference type="InterPro" id="IPR047084">
    <property type="entry name" value="GFAT_N"/>
</dbReference>
<dbReference type="InterPro" id="IPR005855">
    <property type="entry name" value="GFAT"/>
</dbReference>
<evidence type="ECO:0000259" key="9">
    <source>
        <dbReference type="PROSITE" id="PS51464"/>
    </source>
</evidence>
<comment type="catalytic activity">
    <reaction evidence="1">
        <text>D-fructose 6-phosphate + L-glutamine = D-glucosamine 6-phosphate + L-glutamate</text>
        <dbReference type="Rhea" id="RHEA:13237"/>
        <dbReference type="ChEBI" id="CHEBI:29985"/>
        <dbReference type="ChEBI" id="CHEBI:58359"/>
        <dbReference type="ChEBI" id="CHEBI:58725"/>
        <dbReference type="ChEBI" id="CHEBI:61527"/>
        <dbReference type="EC" id="2.6.1.16"/>
    </reaction>
</comment>
<evidence type="ECO:0000256" key="2">
    <source>
        <dbReference type="ARBA" id="ARBA00012916"/>
    </source>
</evidence>
<dbReference type="Gene3D" id="3.60.20.10">
    <property type="entry name" value="Glutamine Phosphoribosylpyrophosphate, subunit 1, domain 1"/>
    <property type="match status" value="1"/>
</dbReference>
<feature type="domain" description="SIS" evidence="9">
    <location>
        <begin position="463"/>
        <end position="599"/>
    </location>
</feature>
<dbReference type="InterPro" id="IPR046348">
    <property type="entry name" value="SIS_dom_sf"/>
</dbReference>
<dbReference type="NCBIfam" id="NF001484">
    <property type="entry name" value="PRK00331.1"/>
    <property type="match status" value="1"/>
</dbReference>
<name>A0A1G1W1Y7_9BACT</name>
<dbReference type="FunFam" id="3.60.20.10:FF:000006">
    <property type="entry name" value="Glutamine--fructose-6-phosphate aminotransferase [isomerizing]"/>
    <property type="match status" value="1"/>
</dbReference>
<dbReference type="EC" id="2.6.1.16" evidence="2"/>